<evidence type="ECO:0000313" key="10">
    <source>
        <dbReference type="EMBL" id="PSC74666.1"/>
    </source>
</evidence>
<dbReference type="Proteomes" id="UP000239649">
    <property type="component" value="Unassembled WGS sequence"/>
</dbReference>
<dbReference type="PANTHER" id="PTHR33281">
    <property type="entry name" value="UPF0187 PROTEIN YNEE"/>
    <property type="match status" value="1"/>
</dbReference>
<name>A0A2P6VKN7_9CHLO</name>
<dbReference type="Pfam" id="PF25539">
    <property type="entry name" value="Bestrophin_2"/>
    <property type="match status" value="1"/>
</dbReference>
<comment type="subcellular location">
    <subcellularLocation>
        <location evidence="1">Cell membrane</location>
        <topology evidence="1">Multi-pass membrane protein</topology>
    </subcellularLocation>
</comment>
<dbReference type="PANTHER" id="PTHR33281:SF19">
    <property type="entry name" value="VOLTAGE-DEPENDENT ANION CHANNEL-FORMING PROTEIN YNEE"/>
    <property type="match status" value="1"/>
</dbReference>
<keyword evidence="5 9" id="KW-1133">Transmembrane helix</keyword>
<evidence type="ECO:0000313" key="11">
    <source>
        <dbReference type="Proteomes" id="UP000239649"/>
    </source>
</evidence>
<evidence type="ECO:0000256" key="3">
    <source>
        <dbReference type="ARBA" id="ARBA00022475"/>
    </source>
</evidence>
<dbReference type="STRING" id="554055.A0A2P6VKN7"/>
<proteinExistence type="predicted"/>
<dbReference type="OrthoDB" id="1368at2759"/>
<evidence type="ECO:0000256" key="2">
    <source>
        <dbReference type="ARBA" id="ARBA00022448"/>
    </source>
</evidence>
<keyword evidence="6" id="KW-0406">Ion transport</keyword>
<feature type="compositionally biased region" description="Low complexity" evidence="8">
    <location>
        <begin position="22"/>
        <end position="31"/>
    </location>
</feature>
<keyword evidence="7 9" id="KW-0472">Membrane</keyword>
<feature type="transmembrane region" description="Helical" evidence="9">
    <location>
        <begin position="152"/>
        <end position="172"/>
    </location>
</feature>
<keyword evidence="11" id="KW-1185">Reference proteome</keyword>
<dbReference type="EMBL" id="LHPF02000004">
    <property type="protein sequence ID" value="PSC74666.1"/>
    <property type="molecule type" value="Genomic_DNA"/>
</dbReference>
<dbReference type="GO" id="GO:0005886">
    <property type="term" value="C:plasma membrane"/>
    <property type="evidence" value="ECO:0007669"/>
    <property type="project" value="UniProtKB-SubCell"/>
</dbReference>
<comment type="caution">
    <text evidence="10">The sequence shown here is derived from an EMBL/GenBank/DDBJ whole genome shotgun (WGS) entry which is preliminary data.</text>
</comment>
<reference evidence="10 11" key="1">
    <citation type="journal article" date="2018" name="Plant J.">
        <title>Genome sequences of Chlorella sorokiniana UTEX 1602 and Micractinium conductrix SAG 241.80: implications to maltose excretion by a green alga.</title>
        <authorList>
            <person name="Arriola M.B."/>
            <person name="Velmurugan N."/>
            <person name="Zhang Y."/>
            <person name="Plunkett M.H."/>
            <person name="Hondzo H."/>
            <person name="Barney B.M."/>
        </authorList>
    </citation>
    <scope>NUCLEOTIDE SEQUENCE [LARGE SCALE GENOMIC DNA]</scope>
    <source>
        <strain evidence="10 11">SAG 241.80</strain>
    </source>
</reference>
<organism evidence="10 11">
    <name type="scientific">Micractinium conductrix</name>
    <dbReference type="NCBI Taxonomy" id="554055"/>
    <lineage>
        <taxon>Eukaryota</taxon>
        <taxon>Viridiplantae</taxon>
        <taxon>Chlorophyta</taxon>
        <taxon>core chlorophytes</taxon>
        <taxon>Trebouxiophyceae</taxon>
        <taxon>Chlorellales</taxon>
        <taxon>Chlorellaceae</taxon>
        <taxon>Chlorella clade</taxon>
        <taxon>Micractinium</taxon>
    </lineage>
</organism>
<dbReference type="GO" id="GO:0005254">
    <property type="term" value="F:chloride channel activity"/>
    <property type="evidence" value="ECO:0007669"/>
    <property type="project" value="InterPro"/>
</dbReference>
<evidence type="ECO:0000256" key="4">
    <source>
        <dbReference type="ARBA" id="ARBA00022692"/>
    </source>
</evidence>
<keyword evidence="2" id="KW-0813">Transport</keyword>
<protein>
    <submittedName>
        <fullName evidence="10">UPF0187 chloroplastic</fullName>
    </submittedName>
</protein>
<keyword evidence="3" id="KW-1003">Cell membrane</keyword>
<feature type="transmembrane region" description="Helical" evidence="9">
    <location>
        <begin position="119"/>
        <end position="140"/>
    </location>
</feature>
<sequence>MRTEPQTRLATGGAATQRRRSAPVVAGSAAGLPPPSPFASSRSGARTQRGAASPEQREVTWSLEDAGADMTINPDREAGRRLMRDLSNFSHRRWAFHRSTDRYWRHLAGIFQSRIGRQLFVPLSCAGGTAAAICAYETLLRDGALPAYFPSFVLPSLPFDFTAFALSLLLVFRTNTSYDRWQAAINAWGDISTRSRDTLRQLLAYTSATPAAAAVARDTSAAPLHGAGGSGAAAASAAQTTAAAGKWLVAFSRSLKAQLTEDSDLQAELKGVLTAGELELLTAAYHRPSFALAVLSELVAAAPVRDSQRARLDENLTTLEDMVGGCERLLRTPIPLSYTRHTSRFMVIWLSCLPLCLWNSCGWGTVPLTVVISFLLLGIEEIGVAIEEPFSIMPLHEMCAEMECGLADILEQAAPSKRAAAQAAAAAALTAASAAVGGSADAPADASGGGGGGGSTAGAAPAPALGVPAAAANSVAPFVLGMTAQRLRRPLSATPRPMDAIFCSMDDPDAR</sequence>
<gene>
    <name evidence="10" type="ORF">C2E20_2462</name>
</gene>
<keyword evidence="4 9" id="KW-0812">Transmembrane</keyword>
<dbReference type="InterPro" id="IPR044669">
    <property type="entry name" value="YneE/VCCN1/2-like"/>
</dbReference>
<evidence type="ECO:0000256" key="5">
    <source>
        <dbReference type="ARBA" id="ARBA00022989"/>
    </source>
</evidence>
<accession>A0A2P6VKN7</accession>
<dbReference type="AlphaFoldDB" id="A0A2P6VKN7"/>
<evidence type="ECO:0000256" key="6">
    <source>
        <dbReference type="ARBA" id="ARBA00023065"/>
    </source>
</evidence>
<evidence type="ECO:0000256" key="1">
    <source>
        <dbReference type="ARBA" id="ARBA00004651"/>
    </source>
</evidence>
<evidence type="ECO:0000256" key="9">
    <source>
        <dbReference type="SAM" id="Phobius"/>
    </source>
</evidence>
<feature type="region of interest" description="Disordered" evidence="8">
    <location>
        <begin position="1"/>
        <end position="58"/>
    </location>
</feature>
<evidence type="ECO:0000256" key="7">
    <source>
        <dbReference type="ARBA" id="ARBA00023136"/>
    </source>
</evidence>
<evidence type="ECO:0000256" key="8">
    <source>
        <dbReference type="SAM" id="MobiDB-lite"/>
    </source>
</evidence>